<dbReference type="AlphaFoldDB" id="A0A1M7Y456"/>
<name>A0A1M7Y456_9FIRM</name>
<evidence type="ECO:0000313" key="1">
    <source>
        <dbReference type="EMBL" id="SHO46817.1"/>
    </source>
</evidence>
<dbReference type="STRING" id="1121345.SAMN02745217_01298"/>
<gene>
    <name evidence="1" type="ORF">SAMN02745217_01298</name>
</gene>
<dbReference type="Proteomes" id="UP000184612">
    <property type="component" value="Unassembled WGS sequence"/>
</dbReference>
<organism evidence="1 2">
    <name type="scientific">Anaerocolumna xylanovorans DSM 12503</name>
    <dbReference type="NCBI Taxonomy" id="1121345"/>
    <lineage>
        <taxon>Bacteria</taxon>
        <taxon>Bacillati</taxon>
        <taxon>Bacillota</taxon>
        <taxon>Clostridia</taxon>
        <taxon>Lachnospirales</taxon>
        <taxon>Lachnospiraceae</taxon>
        <taxon>Anaerocolumna</taxon>
    </lineage>
</organism>
<reference evidence="1 2" key="1">
    <citation type="submission" date="2016-12" db="EMBL/GenBank/DDBJ databases">
        <authorList>
            <person name="Song W.-J."/>
            <person name="Kurnit D.M."/>
        </authorList>
    </citation>
    <scope>NUCLEOTIDE SEQUENCE [LARGE SCALE GENOMIC DNA]</scope>
    <source>
        <strain evidence="1 2">DSM 12503</strain>
    </source>
</reference>
<accession>A0A1M7Y456</accession>
<proteinExistence type="predicted"/>
<keyword evidence="2" id="KW-1185">Reference proteome</keyword>
<dbReference type="Pfam" id="PF09669">
    <property type="entry name" value="Phage_pRha"/>
    <property type="match status" value="1"/>
</dbReference>
<evidence type="ECO:0000313" key="2">
    <source>
        <dbReference type="Proteomes" id="UP000184612"/>
    </source>
</evidence>
<dbReference type="OrthoDB" id="9812611at2"/>
<protein>
    <submittedName>
        <fullName evidence="1">Phage regulatory protein Rha</fullName>
    </submittedName>
</protein>
<sequence length="219" mass="25372">MNDLVILKGKEVFTDSWIIAKGTNNQHESIVALIIKYKSDFEDFGSIEFTDFKSGKRGRPTKIYQLNEPQATLLITYLDNTEIVRMFKKELVRQFYAMRRLIQEQQSSEWKFFRQQGKTVRLSETDTLKEFVEYAKARGSTNPNKIYTNYTRLANKTVGIKSVKDATTIQLNYLILVENIFIQIILAGMVADRDYHDIYRDCKERATQLSNAVTIGITA</sequence>
<dbReference type="RefSeq" id="WP_073588372.1">
    <property type="nucleotide sequence ID" value="NZ_FRFD01000004.1"/>
</dbReference>
<dbReference type="InterPro" id="IPR014054">
    <property type="entry name" value="Phage_regulatory_Rha"/>
</dbReference>
<dbReference type="EMBL" id="FRFD01000004">
    <property type="protein sequence ID" value="SHO46817.1"/>
    <property type="molecule type" value="Genomic_DNA"/>
</dbReference>